<dbReference type="CDD" id="cd22160">
    <property type="entry name" value="F-box_AtFBL13-like"/>
    <property type="match status" value="1"/>
</dbReference>
<name>A0A396HPS6_MEDTR</name>
<dbReference type="InterPro" id="IPR036047">
    <property type="entry name" value="F-box-like_dom_sf"/>
</dbReference>
<dbReference type="InterPro" id="IPR053781">
    <property type="entry name" value="F-box_AtFBL13-like"/>
</dbReference>
<dbReference type="PANTHER" id="PTHR32212:SF461">
    <property type="entry name" value="F-BOX DOMAIN-CONTAINING PROTEIN"/>
    <property type="match status" value="1"/>
</dbReference>
<accession>A0A396HPS6</accession>
<dbReference type="InterPro" id="IPR001810">
    <property type="entry name" value="F-box_dom"/>
</dbReference>
<sequence length="87" mass="9934">MADTISSPDLPKIKKHNAGDMKDMISNMPDAILHYILSLLSTKEAVRTSILSPKWRYSWTQLSVFEFKIPHPLYESNLENEDLLTAS</sequence>
<dbReference type="AlphaFoldDB" id="A0A396HPS6"/>
<gene>
    <name evidence="2" type="ORF">MtrunA17_Chr5g0416751</name>
</gene>
<dbReference type="EMBL" id="PSQE01000005">
    <property type="protein sequence ID" value="RHN55340.1"/>
    <property type="molecule type" value="Genomic_DNA"/>
</dbReference>
<evidence type="ECO:0000259" key="1">
    <source>
        <dbReference type="Pfam" id="PF00646"/>
    </source>
</evidence>
<reference evidence="2" key="1">
    <citation type="journal article" date="2018" name="Nat. Plants">
        <title>Whole-genome landscape of Medicago truncatula symbiotic genes.</title>
        <authorList>
            <person name="Pecrix Y."/>
            <person name="Gamas P."/>
            <person name="Carrere S."/>
        </authorList>
    </citation>
    <scope>NUCLEOTIDE SEQUENCE</scope>
    <source>
        <tissue evidence="2">Leaves</tissue>
    </source>
</reference>
<comment type="caution">
    <text evidence="2">The sequence shown here is derived from an EMBL/GenBank/DDBJ whole genome shotgun (WGS) entry which is preliminary data.</text>
</comment>
<feature type="domain" description="F-box" evidence="1">
    <location>
        <begin position="25"/>
        <end position="64"/>
    </location>
</feature>
<dbReference type="PANTHER" id="PTHR32212">
    <property type="entry name" value="CYCLIN-LIKE F-BOX"/>
    <property type="match status" value="1"/>
</dbReference>
<dbReference type="Gramene" id="rna30510">
    <property type="protein sequence ID" value="RHN55340.1"/>
    <property type="gene ID" value="gene30510"/>
</dbReference>
<evidence type="ECO:0000313" key="2">
    <source>
        <dbReference type="EMBL" id="RHN55340.1"/>
    </source>
</evidence>
<dbReference type="Proteomes" id="UP000265566">
    <property type="component" value="Chromosome 5"/>
</dbReference>
<protein>
    <submittedName>
        <fullName evidence="2">Putative F-box domain-containing protein</fullName>
    </submittedName>
</protein>
<dbReference type="SUPFAM" id="SSF81383">
    <property type="entry name" value="F-box domain"/>
    <property type="match status" value="1"/>
</dbReference>
<organism evidence="2">
    <name type="scientific">Medicago truncatula</name>
    <name type="common">Barrel medic</name>
    <name type="synonym">Medicago tribuloides</name>
    <dbReference type="NCBI Taxonomy" id="3880"/>
    <lineage>
        <taxon>Eukaryota</taxon>
        <taxon>Viridiplantae</taxon>
        <taxon>Streptophyta</taxon>
        <taxon>Embryophyta</taxon>
        <taxon>Tracheophyta</taxon>
        <taxon>Spermatophyta</taxon>
        <taxon>Magnoliopsida</taxon>
        <taxon>eudicotyledons</taxon>
        <taxon>Gunneridae</taxon>
        <taxon>Pentapetalae</taxon>
        <taxon>rosids</taxon>
        <taxon>fabids</taxon>
        <taxon>Fabales</taxon>
        <taxon>Fabaceae</taxon>
        <taxon>Papilionoideae</taxon>
        <taxon>50 kb inversion clade</taxon>
        <taxon>NPAAA clade</taxon>
        <taxon>Hologalegina</taxon>
        <taxon>IRL clade</taxon>
        <taxon>Trifolieae</taxon>
        <taxon>Medicago</taxon>
    </lineage>
</organism>
<proteinExistence type="predicted"/>
<dbReference type="Gene3D" id="1.20.1280.50">
    <property type="match status" value="1"/>
</dbReference>
<dbReference type="Pfam" id="PF00646">
    <property type="entry name" value="F-box"/>
    <property type="match status" value="1"/>
</dbReference>